<dbReference type="EMBL" id="QJNU01000020">
    <property type="protein sequence ID" value="RYP10303.1"/>
    <property type="molecule type" value="Genomic_DNA"/>
</dbReference>
<dbReference type="Gene3D" id="3.90.79.10">
    <property type="entry name" value="Nucleoside Triphosphate Pyrophosphohydrolase"/>
    <property type="match status" value="1"/>
</dbReference>
<evidence type="ECO:0000313" key="2">
    <source>
        <dbReference type="EMBL" id="RYP10303.1"/>
    </source>
</evidence>
<dbReference type="AlphaFoldDB" id="A0A4Q4TXF9"/>
<feature type="domain" description="Nudix hydrolase" evidence="1">
    <location>
        <begin position="49"/>
        <end position="206"/>
    </location>
</feature>
<keyword evidence="3" id="KW-1185">Reference proteome</keyword>
<organism evidence="2 3">
    <name type="scientific">Monosporascus ibericus</name>
    <dbReference type="NCBI Taxonomy" id="155417"/>
    <lineage>
        <taxon>Eukaryota</taxon>
        <taxon>Fungi</taxon>
        <taxon>Dikarya</taxon>
        <taxon>Ascomycota</taxon>
        <taxon>Pezizomycotina</taxon>
        <taxon>Sordariomycetes</taxon>
        <taxon>Xylariomycetidae</taxon>
        <taxon>Xylariales</taxon>
        <taxon>Xylariales incertae sedis</taxon>
        <taxon>Monosporascus</taxon>
    </lineage>
</organism>
<proteinExistence type="predicted"/>
<dbReference type="PANTHER" id="PTHR13622">
    <property type="entry name" value="THIAMIN PYROPHOSPHOKINASE"/>
    <property type="match status" value="1"/>
</dbReference>
<dbReference type="Proteomes" id="UP000293360">
    <property type="component" value="Unassembled WGS sequence"/>
</dbReference>
<dbReference type="OrthoDB" id="10261522at2759"/>
<protein>
    <recommendedName>
        <fullName evidence="1">Nudix hydrolase domain-containing protein</fullName>
    </recommendedName>
</protein>
<accession>A0A4Q4TXF9</accession>
<sequence>MPWTSDFEISKPDERPRTVKLLDSSNGRDTSAACNAAFAKVIQAAHDGPQRVLFGIACRRAHMTVHTRTAESLKVWVPRRSAHLKTWPGKLDTTVAGGVRAEESALDCIMHEADEEASLPEDLARKGVKPCGAITYLCESGAGSGGEFGLMVPDVLYVFDLEVGEDVVPKPQDDEVEAFYVWDVQQVKEALRREEFKTNCASVMIDFFIRHGIITDDNEPDYVEIVTRLHRVLPVPLTA</sequence>
<reference evidence="2 3" key="1">
    <citation type="submission" date="2018-06" db="EMBL/GenBank/DDBJ databases">
        <title>Complete Genomes of Monosporascus.</title>
        <authorList>
            <person name="Robinson A.J."/>
            <person name="Natvig D.O."/>
        </authorList>
    </citation>
    <scope>NUCLEOTIDE SEQUENCE [LARGE SCALE GENOMIC DNA]</scope>
    <source>
        <strain evidence="2 3">CBS 110550</strain>
    </source>
</reference>
<dbReference type="PANTHER" id="PTHR13622:SF8">
    <property type="entry name" value="THIAMIN PYROPHOSPHOKINASE 1"/>
    <property type="match status" value="1"/>
</dbReference>
<dbReference type="PROSITE" id="PS51462">
    <property type="entry name" value="NUDIX"/>
    <property type="match status" value="1"/>
</dbReference>
<evidence type="ECO:0000259" key="1">
    <source>
        <dbReference type="PROSITE" id="PS51462"/>
    </source>
</evidence>
<dbReference type="SUPFAM" id="SSF55811">
    <property type="entry name" value="Nudix"/>
    <property type="match status" value="1"/>
</dbReference>
<dbReference type="CDD" id="cd03676">
    <property type="entry name" value="NUDIX_Tnr3_like"/>
    <property type="match status" value="1"/>
</dbReference>
<name>A0A4Q4TXF9_9PEZI</name>
<gene>
    <name evidence="2" type="ORF">DL764_000795</name>
</gene>
<dbReference type="InterPro" id="IPR015797">
    <property type="entry name" value="NUDIX_hydrolase-like_dom_sf"/>
</dbReference>
<dbReference type="InterPro" id="IPR000086">
    <property type="entry name" value="NUDIX_hydrolase_dom"/>
</dbReference>
<dbReference type="GO" id="GO:0044715">
    <property type="term" value="F:8-oxo-dGDP phosphatase activity"/>
    <property type="evidence" value="ECO:0007669"/>
    <property type="project" value="UniProtKB-ARBA"/>
</dbReference>
<dbReference type="STRING" id="155417.A0A4Q4TXF9"/>
<dbReference type="Pfam" id="PF00293">
    <property type="entry name" value="NUDIX"/>
    <property type="match status" value="1"/>
</dbReference>
<dbReference type="FunFam" id="3.90.79.10:FF:000019">
    <property type="entry name" value="Thiamin pyrophosphokinase, putative"/>
    <property type="match status" value="1"/>
</dbReference>
<evidence type="ECO:0000313" key="3">
    <source>
        <dbReference type="Proteomes" id="UP000293360"/>
    </source>
</evidence>
<comment type="caution">
    <text evidence="2">The sequence shown here is derived from an EMBL/GenBank/DDBJ whole genome shotgun (WGS) entry which is preliminary data.</text>
</comment>